<dbReference type="InterPro" id="IPR000601">
    <property type="entry name" value="PKD_dom"/>
</dbReference>
<evidence type="ECO:0000313" key="4">
    <source>
        <dbReference type="Proteomes" id="UP000029736"/>
    </source>
</evidence>
<keyword evidence="4" id="KW-1185">Reference proteome</keyword>
<dbReference type="STRING" id="1524460.IX84_13625"/>
<accession>A0A098S681</accession>
<dbReference type="InterPro" id="IPR035986">
    <property type="entry name" value="PKD_dom_sf"/>
</dbReference>
<protein>
    <recommendedName>
        <fullName evidence="2">PKD domain-containing protein</fullName>
    </recommendedName>
</protein>
<dbReference type="InterPro" id="IPR022409">
    <property type="entry name" value="PKD/Chitinase_dom"/>
</dbReference>
<dbReference type="EMBL" id="JPOS01000034">
    <property type="protein sequence ID" value="KGE87586.1"/>
    <property type="molecule type" value="Genomic_DNA"/>
</dbReference>
<dbReference type="OrthoDB" id="1150003at2"/>
<dbReference type="Pfam" id="PF18911">
    <property type="entry name" value="PKD_4"/>
    <property type="match status" value="1"/>
</dbReference>
<feature type="signal peptide" evidence="1">
    <location>
        <begin position="1"/>
        <end position="24"/>
    </location>
</feature>
<name>A0A098S681_9BACT</name>
<sequence>MKAIKLQYGLLSLFTLLLLSSCNTDEGPAAVLPPDSEQAAFSYTPDPENPNRLTFTASPEVETWYTHWSFGDNTAAEGMEATKTYPLSGEYEVRFKIFTDGGTAQSTQTISIESDILGPNLIQNGEFDGDEAWSILPISNGVEVAFENGAVSWSGGGWGQEGIYQAIEVEADQVYQINMEVTCNGLSDSWFEVYAGKTVPTPGNDYTDGGIRLGLNTWEGCGGEPFEGLFTAYSCSGDDGTFQFTEGGTVYLVIRGGGADYGTNGVTIDNVSVRAL</sequence>
<dbReference type="AlphaFoldDB" id="A0A098S681"/>
<dbReference type="SUPFAM" id="SSF49299">
    <property type="entry name" value="PKD domain"/>
    <property type="match status" value="1"/>
</dbReference>
<dbReference type="SMART" id="SM00089">
    <property type="entry name" value="PKD"/>
    <property type="match status" value="1"/>
</dbReference>
<gene>
    <name evidence="3" type="ORF">IX84_13625</name>
</gene>
<feature type="domain" description="PKD" evidence="2">
    <location>
        <begin position="68"/>
        <end position="113"/>
    </location>
</feature>
<keyword evidence="1" id="KW-0732">Signal</keyword>
<dbReference type="Proteomes" id="UP000029736">
    <property type="component" value="Unassembled WGS sequence"/>
</dbReference>
<reference evidence="3 4" key="1">
    <citation type="journal article" date="2014" name="Int. J. Syst. Evol. Microbiol.">
        <title>Phaeodactylibacter xiamenensis gen. nov., sp. nov., a member of the family Saprospiraceae isolated from the marine alga Phaeodactylum tricornutum.</title>
        <authorList>
            <person name="Chen Z.Jr."/>
            <person name="Lei X."/>
            <person name="Lai Q."/>
            <person name="Li Y."/>
            <person name="Zhang B."/>
            <person name="Zhang J."/>
            <person name="Zhang H."/>
            <person name="Yang L."/>
            <person name="Zheng W."/>
            <person name="Tian Y."/>
            <person name="Yu Z."/>
            <person name="Xu H.Jr."/>
            <person name="Zheng T."/>
        </authorList>
    </citation>
    <scope>NUCLEOTIDE SEQUENCE [LARGE SCALE GENOMIC DNA]</scope>
    <source>
        <strain evidence="3 4">KD52</strain>
    </source>
</reference>
<dbReference type="PROSITE" id="PS50093">
    <property type="entry name" value="PKD"/>
    <property type="match status" value="1"/>
</dbReference>
<evidence type="ECO:0000256" key="1">
    <source>
        <dbReference type="SAM" id="SignalP"/>
    </source>
</evidence>
<organism evidence="3 4">
    <name type="scientific">Phaeodactylibacter xiamenensis</name>
    <dbReference type="NCBI Taxonomy" id="1524460"/>
    <lineage>
        <taxon>Bacteria</taxon>
        <taxon>Pseudomonadati</taxon>
        <taxon>Bacteroidota</taxon>
        <taxon>Saprospiria</taxon>
        <taxon>Saprospirales</taxon>
        <taxon>Haliscomenobacteraceae</taxon>
        <taxon>Phaeodactylibacter</taxon>
    </lineage>
</organism>
<evidence type="ECO:0000313" key="3">
    <source>
        <dbReference type="EMBL" id="KGE87586.1"/>
    </source>
</evidence>
<comment type="caution">
    <text evidence="3">The sequence shown here is derived from an EMBL/GenBank/DDBJ whole genome shotgun (WGS) entry which is preliminary data.</text>
</comment>
<dbReference type="InterPro" id="IPR013783">
    <property type="entry name" value="Ig-like_fold"/>
</dbReference>
<dbReference type="PROSITE" id="PS51257">
    <property type="entry name" value="PROKAR_LIPOPROTEIN"/>
    <property type="match status" value="1"/>
</dbReference>
<feature type="chain" id="PRO_5001939971" description="PKD domain-containing protein" evidence="1">
    <location>
        <begin position="25"/>
        <end position="276"/>
    </location>
</feature>
<dbReference type="CDD" id="cd00146">
    <property type="entry name" value="PKD"/>
    <property type="match status" value="1"/>
</dbReference>
<evidence type="ECO:0000259" key="2">
    <source>
        <dbReference type="PROSITE" id="PS50093"/>
    </source>
</evidence>
<dbReference type="Gene3D" id="2.60.40.10">
    <property type="entry name" value="Immunoglobulins"/>
    <property type="match status" value="1"/>
</dbReference>
<proteinExistence type="predicted"/>